<organism evidence="1 2">
    <name type="scientific">Ramlibacter monticola</name>
    <dbReference type="NCBI Taxonomy" id="1926872"/>
    <lineage>
        <taxon>Bacteria</taxon>
        <taxon>Pseudomonadati</taxon>
        <taxon>Pseudomonadota</taxon>
        <taxon>Betaproteobacteria</taxon>
        <taxon>Burkholderiales</taxon>
        <taxon>Comamonadaceae</taxon>
        <taxon>Ramlibacter</taxon>
    </lineage>
</organism>
<dbReference type="RefSeq" id="WP_201672648.1">
    <property type="nucleotide sequence ID" value="NZ_JAEQNE010000001.1"/>
</dbReference>
<evidence type="ECO:0000313" key="1">
    <source>
        <dbReference type="EMBL" id="MBL0390070.1"/>
    </source>
</evidence>
<proteinExistence type="predicted"/>
<gene>
    <name evidence="1" type="ORF">JJ685_02830</name>
</gene>
<reference evidence="1 2" key="1">
    <citation type="journal article" date="2017" name="Int. J. Syst. Evol. Microbiol.">
        <title>Ramlibacter monticola sp. nov., isolated from forest soil.</title>
        <authorList>
            <person name="Chaudhary D.K."/>
            <person name="Kim J."/>
        </authorList>
    </citation>
    <scope>NUCLEOTIDE SEQUENCE [LARGE SCALE GENOMIC DNA]</scope>
    <source>
        <strain evidence="1 2">KACC 19175</strain>
    </source>
</reference>
<accession>A0A936YY58</accession>
<protein>
    <submittedName>
        <fullName evidence="1">Uncharacterized protein</fullName>
    </submittedName>
</protein>
<evidence type="ECO:0000313" key="2">
    <source>
        <dbReference type="Proteomes" id="UP000599109"/>
    </source>
</evidence>
<dbReference type="EMBL" id="JAEQNE010000001">
    <property type="protein sequence ID" value="MBL0390070.1"/>
    <property type="molecule type" value="Genomic_DNA"/>
</dbReference>
<comment type="caution">
    <text evidence="1">The sequence shown here is derived from an EMBL/GenBank/DDBJ whole genome shotgun (WGS) entry which is preliminary data.</text>
</comment>
<name>A0A936YY58_9BURK</name>
<sequence>MRSMAKKKSLLRLVAVLALGALPFAGRAWVYPEHRQLSILTVQGLDGERRAVFDRLWQEAGAGQQQLCAAGADREQGTAPTCIDWAALSAIAGDHSCSSREMFETARSAPWILQVADVAAQLKEDLARIPVMPLVDPALKPTDLVNEAQRLMTSEAARAQRVNALRTADIRLQRADVEYVTRAGSNTAHFLLARPETQIDLNDYAALTLREGSEISAVGVYSYFHLSALQKASRLRNEPQLAPAERAALARAVLADEAFALHFLQDVFAAGHIAGNWGDRSQRQGTHDYYNQNGLEVFTWAGGSRSIVLLGDAYMRPSDAEVAAATLRTSLQQVLDLAAGRPGGPAFGHVAAAPAAPDAFDVCRNNTLPRRDPGLQFTPQQRPFFQATLENTPVPGLGPGFGALPRARSEVGPFVGLAGTIDGRVIHAGLATVQSDRGFISGLDLSVRGGFGLDGVISEAGDGLVYASLGLRSDAPSTNRISDNFPGSSPGSLSAAIPARTGISMRFRAPFYLIPGDLLLAAPLYFLDPKTYMRMAVTAGNGGLIPWQQGWATSIGRFQVVLGRELGVVLYGKYRNDQLVVPRTDPGGSARVVNFKTISYDLPVVEYRPYRSFSSNQSSSVVFQLFVGADVPRSATTVFPPGAPNPDLRTVWSVGLRLVFDWRYYYSY</sequence>
<keyword evidence="2" id="KW-1185">Reference proteome</keyword>
<dbReference type="Proteomes" id="UP000599109">
    <property type="component" value="Unassembled WGS sequence"/>
</dbReference>
<dbReference type="AlphaFoldDB" id="A0A936YY58"/>